<dbReference type="GO" id="GO:0005576">
    <property type="term" value="C:extracellular region"/>
    <property type="evidence" value="ECO:0007669"/>
    <property type="project" value="UniProtKB-SubCell"/>
</dbReference>
<comment type="subcellular location">
    <subcellularLocation>
        <location evidence="1">Secreted</location>
    </subcellularLocation>
</comment>
<dbReference type="InterPro" id="IPR002181">
    <property type="entry name" value="Fibrinogen_a/b/g_C_dom"/>
</dbReference>
<evidence type="ECO:0000259" key="9">
    <source>
        <dbReference type="PROSITE" id="PS51406"/>
    </source>
</evidence>
<dbReference type="PROSITE" id="PS51406">
    <property type="entry name" value="FIBRINOGEN_C_2"/>
    <property type="match status" value="1"/>
</dbReference>
<accession>A0AA36BU53</accession>
<feature type="coiled-coil region" evidence="7">
    <location>
        <begin position="66"/>
        <end position="100"/>
    </location>
</feature>
<name>A0AA36BU53_OCTVU</name>
<evidence type="ECO:0000256" key="7">
    <source>
        <dbReference type="SAM" id="Coils"/>
    </source>
</evidence>
<dbReference type="SUPFAM" id="SSF56496">
    <property type="entry name" value="Fibrinogen C-terminal domain-like"/>
    <property type="match status" value="1"/>
</dbReference>
<evidence type="ECO:0000313" key="10">
    <source>
        <dbReference type="EMBL" id="CAI9740673.1"/>
    </source>
</evidence>
<organism evidence="10 11">
    <name type="scientific">Octopus vulgaris</name>
    <name type="common">Common octopus</name>
    <dbReference type="NCBI Taxonomy" id="6645"/>
    <lineage>
        <taxon>Eukaryota</taxon>
        <taxon>Metazoa</taxon>
        <taxon>Spiralia</taxon>
        <taxon>Lophotrochozoa</taxon>
        <taxon>Mollusca</taxon>
        <taxon>Cephalopoda</taxon>
        <taxon>Coleoidea</taxon>
        <taxon>Octopodiformes</taxon>
        <taxon>Octopoda</taxon>
        <taxon>Incirrata</taxon>
        <taxon>Octopodidae</taxon>
        <taxon>Octopus</taxon>
    </lineage>
</organism>
<keyword evidence="4 7" id="KW-0175">Coiled coil</keyword>
<protein>
    <recommendedName>
        <fullName evidence="9">Fibrinogen C-terminal domain-containing protein</fullName>
    </recommendedName>
</protein>
<keyword evidence="11" id="KW-1185">Reference proteome</keyword>
<dbReference type="PANTHER" id="PTHR47221">
    <property type="entry name" value="FIBRINOGEN ALPHA CHAIN"/>
    <property type="match status" value="1"/>
</dbReference>
<dbReference type="PROSITE" id="PS51257">
    <property type="entry name" value="PROKAR_LIPOPROTEIN"/>
    <property type="match status" value="1"/>
</dbReference>
<reference evidence="10" key="1">
    <citation type="submission" date="2023-08" db="EMBL/GenBank/DDBJ databases">
        <authorList>
            <person name="Alioto T."/>
            <person name="Alioto T."/>
            <person name="Gomez Garrido J."/>
        </authorList>
    </citation>
    <scope>NUCLEOTIDE SEQUENCE</scope>
</reference>
<keyword evidence="2" id="KW-0964">Secreted</keyword>
<keyword evidence="3" id="KW-0732">Signal</keyword>
<keyword evidence="6" id="KW-0325">Glycoprotein</keyword>
<evidence type="ECO:0000313" key="11">
    <source>
        <dbReference type="Proteomes" id="UP001162480"/>
    </source>
</evidence>
<evidence type="ECO:0000256" key="1">
    <source>
        <dbReference type="ARBA" id="ARBA00004613"/>
    </source>
</evidence>
<dbReference type="Gene3D" id="3.90.215.10">
    <property type="entry name" value="Gamma Fibrinogen, chain A, domain 1"/>
    <property type="match status" value="1"/>
</dbReference>
<dbReference type="AlphaFoldDB" id="A0AA36BU53"/>
<dbReference type="PANTHER" id="PTHR47221:SF6">
    <property type="entry name" value="FIBRINOGEN ALPHA CHAIN"/>
    <property type="match status" value="1"/>
</dbReference>
<keyword evidence="5" id="KW-1015">Disulfide bond</keyword>
<dbReference type="InterPro" id="IPR014716">
    <property type="entry name" value="Fibrinogen_a/b/g_C_1"/>
</dbReference>
<evidence type="ECO:0000256" key="6">
    <source>
        <dbReference type="ARBA" id="ARBA00023180"/>
    </source>
</evidence>
<feature type="domain" description="Fibrinogen C-terminal" evidence="9">
    <location>
        <begin position="216"/>
        <end position="452"/>
    </location>
</feature>
<dbReference type="InterPro" id="IPR037579">
    <property type="entry name" value="FIB_ANG-like"/>
</dbReference>
<gene>
    <name evidence="10" type="ORF">OCTVUL_1B011376</name>
</gene>
<dbReference type="EMBL" id="OX597838">
    <property type="protein sequence ID" value="CAI9740673.1"/>
    <property type="molecule type" value="Genomic_DNA"/>
</dbReference>
<feature type="region of interest" description="Disordered" evidence="8">
    <location>
        <begin position="184"/>
        <end position="209"/>
    </location>
</feature>
<dbReference type="SMART" id="SM00186">
    <property type="entry name" value="FBG"/>
    <property type="match status" value="1"/>
</dbReference>
<sequence>MAATVLRGRNSLETTSIYVLLASCICLSLTQPTVRQIRFSGDGCFGRIKWPHHPFRRFHREWKNLVESVLIEVKRQTNENNELRHEVEQLRNTSAQYKQLLMDMASNVDRLVKTLVDKEQQQYQKQQKQQCSCESIVDNAELESMASVTLNPDFAVDEGNNKKKPSSRYANRIIEDNTILSNYGSGGNDLRKSKVEPPKSPTTDTYNDGPITRQFLINGSYPKDCDDILLNGRDKDGIYSIKPNFAAKPFQVECEFKDGKAWTLIQKRTNGAVDFYRNWEDYKEGFGDIRSEYWLGNEKIYYLSVQATYELKINMWDWSGITHGPSQQTGNYYEGGSSFFYIEDEKNFYRLRVPEDFYAYQNQGPGSSGLRLHIGPFTTYDRQSNLLQENCAIKFHCGWWFRTCVRNSNLNGRYYQGGYRFPRNKTRSQDDMYWYSVGQSLRRSVMKIHRVSNATAKMSKLLTRN</sequence>
<dbReference type="Pfam" id="PF00147">
    <property type="entry name" value="Fibrinogen_C"/>
    <property type="match status" value="1"/>
</dbReference>
<evidence type="ECO:0000256" key="8">
    <source>
        <dbReference type="SAM" id="MobiDB-lite"/>
    </source>
</evidence>
<evidence type="ECO:0000256" key="2">
    <source>
        <dbReference type="ARBA" id="ARBA00022525"/>
    </source>
</evidence>
<dbReference type="Proteomes" id="UP001162480">
    <property type="component" value="Chromosome 25"/>
</dbReference>
<dbReference type="CDD" id="cd00087">
    <property type="entry name" value="FReD"/>
    <property type="match status" value="1"/>
</dbReference>
<evidence type="ECO:0000256" key="3">
    <source>
        <dbReference type="ARBA" id="ARBA00022729"/>
    </source>
</evidence>
<proteinExistence type="predicted"/>
<dbReference type="Gene3D" id="4.10.530.10">
    <property type="entry name" value="Gamma-fibrinogen Carboxyl Terminal Fragment, domain 2"/>
    <property type="match status" value="1"/>
</dbReference>
<dbReference type="InterPro" id="IPR036056">
    <property type="entry name" value="Fibrinogen-like_C"/>
</dbReference>
<evidence type="ECO:0000256" key="4">
    <source>
        <dbReference type="ARBA" id="ARBA00023054"/>
    </source>
</evidence>
<evidence type="ECO:0000256" key="5">
    <source>
        <dbReference type="ARBA" id="ARBA00023157"/>
    </source>
</evidence>